<accession>A0A9W9CCY4</accession>
<gene>
    <name evidence="1" type="ORF">N0V89_003894</name>
</gene>
<dbReference type="AlphaFoldDB" id="A0A9W9CCY4"/>
<evidence type="ECO:0000313" key="1">
    <source>
        <dbReference type="EMBL" id="KAJ4355872.1"/>
    </source>
</evidence>
<dbReference type="EMBL" id="JAPEUX010000003">
    <property type="protein sequence ID" value="KAJ4355872.1"/>
    <property type="molecule type" value="Genomic_DNA"/>
</dbReference>
<sequence>MSSITTAIPSGPVNTPGIGPDYRGNKWCIQGLIDIFESDTPPYTYNECANTTLSEKKSDFETFCCDGSIIDTSYNLWGQRDISDYQLDIANLRVCAVGEFGGDEQQ</sequence>
<organism evidence="1 2">
    <name type="scientific">Didymosphaeria variabile</name>
    <dbReference type="NCBI Taxonomy" id="1932322"/>
    <lineage>
        <taxon>Eukaryota</taxon>
        <taxon>Fungi</taxon>
        <taxon>Dikarya</taxon>
        <taxon>Ascomycota</taxon>
        <taxon>Pezizomycotina</taxon>
        <taxon>Dothideomycetes</taxon>
        <taxon>Pleosporomycetidae</taxon>
        <taxon>Pleosporales</taxon>
        <taxon>Massarineae</taxon>
        <taxon>Didymosphaeriaceae</taxon>
        <taxon>Didymosphaeria</taxon>
    </lineage>
</organism>
<keyword evidence="2" id="KW-1185">Reference proteome</keyword>
<evidence type="ECO:0000313" key="2">
    <source>
        <dbReference type="Proteomes" id="UP001140513"/>
    </source>
</evidence>
<reference evidence="1" key="1">
    <citation type="submission" date="2022-10" db="EMBL/GenBank/DDBJ databases">
        <title>Tapping the CABI collections for fungal endophytes: first genome assemblies for Collariella, Neodidymelliopsis, Ascochyta clinopodiicola, Didymella pomorum, Didymosphaeria variabile, Neocosmospora piperis and Neocucurbitaria cava.</title>
        <authorList>
            <person name="Hill R."/>
        </authorList>
    </citation>
    <scope>NUCLEOTIDE SEQUENCE</scope>
    <source>
        <strain evidence="1">IMI 356815</strain>
    </source>
</reference>
<dbReference type="GeneID" id="80907424"/>
<proteinExistence type="predicted"/>
<name>A0A9W9CCY4_9PLEO</name>
<dbReference type="Proteomes" id="UP001140513">
    <property type="component" value="Unassembled WGS sequence"/>
</dbReference>
<dbReference type="RefSeq" id="XP_056072998.1">
    <property type="nucleotide sequence ID" value="XM_056212690.1"/>
</dbReference>
<dbReference type="OrthoDB" id="5229536at2759"/>
<comment type="caution">
    <text evidence="1">The sequence shown here is derived from an EMBL/GenBank/DDBJ whole genome shotgun (WGS) entry which is preliminary data.</text>
</comment>
<protein>
    <submittedName>
        <fullName evidence="1">Uncharacterized protein</fullName>
    </submittedName>
</protein>